<proteinExistence type="predicted"/>
<feature type="compositionally biased region" description="Low complexity" evidence="1">
    <location>
        <begin position="11"/>
        <end position="25"/>
    </location>
</feature>
<accession>A0AAD8IJS5</accession>
<evidence type="ECO:0000313" key="2">
    <source>
        <dbReference type="EMBL" id="KAK1387035.1"/>
    </source>
</evidence>
<feature type="region of interest" description="Disordered" evidence="1">
    <location>
        <begin position="1"/>
        <end position="32"/>
    </location>
</feature>
<organism evidence="2 3">
    <name type="scientific">Heracleum sosnowskyi</name>
    <dbReference type="NCBI Taxonomy" id="360622"/>
    <lineage>
        <taxon>Eukaryota</taxon>
        <taxon>Viridiplantae</taxon>
        <taxon>Streptophyta</taxon>
        <taxon>Embryophyta</taxon>
        <taxon>Tracheophyta</taxon>
        <taxon>Spermatophyta</taxon>
        <taxon>Magnoliopsida</taxon>
        <taxon>eudicotyledons</taxon>
        <taxon>Gunneridae</taxon>
        <taxon>Pentapetalae</taxon>
        <taxon>asterids</taxon>
        <taxon>campanulids</taxon>
        <taxon>Apiales</taxon>
        <taxon>Apiaceae</taxon>
        <taxon>Apioideae</taxon>
        <taxon>apioid superclade</taxon>
        <taxon>Tordylieae</taxon>
        <taxon>Tordyliinae</taxon>
        <taxon>Heracleum</taxon>
    </lineage>
</organism>
<reference evidence="2" key="2">
    <citation type="submission" date="2023-05" db="EMBL/GenBank/DDBJ databases">
        <authorList>
            <person name="Schelkunov M.I."/>
        </authorList>
    </citation>
    <scope>NUCLEOTIDE SEQUENCE</scope>
    <source>
        <strain evidence="2">Hsosn_3</strain>
        <tissue evidence="2">Leaf</tissue>
    </source>
</reference>
<feature type="compositionally biased region" description="Basic and acidic residues" evidence="1">
    <location>
        <begin position="1"/>
        <end position="10"/>
    </location>
</feature>
<keyword evidence="3" id="KW-1185">Reference proteome</keyword>
<dbReference type="AlphaFoldDB" id="A0AAD8IJS5"/>
<evidence type="ECO:0000313" key="3">
    <source>
        <dbReference type="Proteomes" id="UP001237642"/>
    </source>
</evidence>
<sequence length="106" mass="12431">MDNIIEDMKKASVSKVNKQSSSNVNEESHTTKDELVELSKQCDYTAIFYVYHQTPTGWDDNFRDDGTYSDEEFNEIRKATKEDRLRTEEFEKEYETNNGSETQIIT</sequence>
<dbReference type="EMBL" id="JAUIZM010000004">
    <property type="protein sequence ID" value="KAK1387035.1"/>
    <property type="molecule type" value="Genomic_DNA"/>
</dbReference>
<reference evidence="2" key="1">
    <citation type="submission" date="2023-02" db="EMBL/GenBank/DDBJ databases">
        <title>Genome of toxic invasive species Heracleum sosnowskyi carries increased number of genes despite the absence of recent whole-genome duplications.</title>
        <authorList>
            <person name="Schelkunov M."/>
            <person name="Shtratnikova V."/>
            <person name="Makarenko M."/>
            <person name="Klepikova A."/>
            <person name="Omelchenko D."/>
            <person name="Novikova G."/>
            <person name="Obukhova E."/>
            <person name="Bogdanov V."/>
            <person name="Penin A."/>
            <person name="Logacheva M."/>
        </authorList>
    </citation>
    <scope>NUCLEOTIDE SEQUENCE</scope>
    <source>
        <strain evidence="2">Hsosn_3</strain>
        <tissue evidence="2">Leaf</tissue>
    </source>
</reference>
<protein>
    <submittedName>
        <fullName evidence="2">Uncharacterized protein</fullName>
    </submittedName>
</protein>
<evidence type="ECO:0000256" key="1">
    <source>
        <dbReference type="SAM" id="MobiDB-lite"/>
    </source>
</evidence>
<name>A0AAD8IJS5_9APIA</name>
<comment type="caution">
    <text evidence="2">The sequence shown here is derived from an EMBL/GenBank/DDBJ whole genome shotgun (WGS) entry which is preliminary data.</text>
</comment>
<gene>
    <name evidence="2" type="ORF">POM88_015213</name>
</gene>
<dbReference type="Proteomes" id="UP001237642">
    <property type="component" value="Unassembled WGS sequence"/>
</dbReference>